<dbReference type="EMBL" id="RAWG01000289">
    <property type="protein sequence ID" value="RKH36678.1"/>
    <property type="molecule type" value="Genomic_DNA"/>
</dbReference>
<accession>A0A3A8MWP2</accession>
<name>A0A3A8MWP2_9BACT</name>
<dbReference type="Proteomes" id="UP000273405">
    <property type="component" value="Unassembled WGS sequence"/>
</dbReference>
<proteinExistence type="predicted"/>
<dbReference type="OrthoDB" id="9984057at2"/>
<gene>
    <name evidence="1" type="ORF">D7X12_32315</name>
</gene>
<evidence type="ECO:0000313" key="1">
    <source>
        <dbReference type="EMBL" id="RKH36678.1"/>
    </source>
</evidence>
<sequence length="106" mass="11747">MAQDLDTLLKSLQALTQAAQQPGRLSRAQLEDEVGRMTVALRETLEELTRQLPAHLAPTSALLVEAVRSQLSGMLQQQGGTDVAPTERTQQLRQELELLKRGFIRS</sequence>
<comment type="caution">
    <text evidence="1">The sequence shown here is derived from an EMBL/GenBank/DDBJ whole genome shotgun (WGS) entry which is preliminary data.</text>
</comment>
<evidence type="ECO:0000313" key="2">
    <source>
        <dbReference type="Proteomes" id="UP000273405"/>
    </source>
</evidence>
<protein>
    <submittedName>
        <fullName evidence="1">Uncharacterized protein</fullName>
    </submittedName>
</protein>
<organism evidence="1 2">
    <name type="scientific">Corallococcus sicarius</name>
    <dbReference type="NCBI Taxonomy" id="2316726"/>
    <lineage>
        <taxon>Bacteria</taxon>
        <taxon>Pseudomonadati</taxon>
        <taxon>Myxococcota</taxon>
        <taxon>Myxococcia</taxon>
        <taxon>Myxococcales</taxon>
        <taxon>Cystobacterineae</taxon>
        <taxon>Myxococcaceae</taxon>
        <taxon>Corallococcus</taxon>
    </lineage>
</organism>
<keyword evidence="2" id="KW-1185">Reference proteome</keyword>
<reference evidence="2" key="1">
    <citation type="submission" date="2018-09" db="EMBL/GenBank/DDBJ databases">
        <authorList>
            <person name="Livingstone P.G."/>
            <person name="Whitworth D.E."/>
        </authorList>
    </citation>
    <scope>NUCLEOTIDE SEQUENCE [LARGE SCALE GENOMIC DNA]</scope>
    <source>
        <strain evidence="2">CA040B</strain>
    </source>
</reference>
<dbReference type="RefSeq" id="WP_120629083.1">
    <property type="nucleotide sequence ID" value="NZ_RAWG01000289.1"/>
</dbReference>
<dbReference type="AlphaFoldDB" id="A0A3A8MWP2"/>